<dbReference type="AlphaFoldDB" id="A6F291"/>
<dbReference type="Proteomes" id="UP000005856">
    <property type="component" value="Unassembled WGS sequence"/>
</dbReference>
<proteinExistence type="predicted"/>
<sequence>MISLNITPGPLMFTQNADMSGV</sequence>
<accession>A6F291</accession>
<reference evidence="1 2" key="1">
    <citation type="submission" date="2007-06" db="EMBL/GenBank/DDBJ databases">
        <authorList>
            <person name="Green D."/>
            <person name="Ferriera S."/>
            <person name="Johnson J."/>
            <person name="Kravitz S."/>
            <person name="Beeson K."/>
            <person name="Sutton G."/>
            <person name="Rogers Y.-H."/>
            <person name="Friedman R."/>
            <person name="Frazier M."/>
            <person name="Venter J.C."/>
        </authorList>
    </citation>
    <scope>NUCLEOTIDE SEQUENCE [LARGE SCALE GENOMIC DNA]</scope>
    <source>
        <strain evidence="1 2">DG893</strain>
    </source>
</reference>
<comment type="caution">
    <text evidence="1">The sequence shown here is derived from an EMBL/GenBank/DDBJ whole genome shotgun (WGS) entry which is preliminary data.</text>
</comment>
<gene>
    <name evidence="1" type="ORF">MDG893_11789</name>
</gene>
<organism evidence="1 2">
    <name type="scientific">Marinobacter algicola DG893</name>
    <dbReference type="NCBI Taxonomy" id="443152"/>
    <lineage>
        <taxon>Bacteria</taxon>
        <taxon>Pseudomonadati</taxon>
        <taxon>Pseudomonadota</taxon>
        <taxon>Gammaproteobacteria</taxon>
        <taxon>Pseudomonadales</taxon>
        <taxon>Marinobacteraceae</taxon>
        <taxon>Marinobacter</taxon>
    </lineage>
</organism>
<name>A6F291_9GAMM</name>
<evidence type="ECO:0000313" key="1">
    <source>
        <dbReference type="EMBL" id="EDM47069.1"/>
    </source>
</evidence>
<dbReference type="EMBL" id="ABCP01000023">
    <property type="protein sequence ID" value="EDM47069.1"/>
    <property type="molecule type" value="Genomic_DNA"/>
</dbReference>
<keyword evidence="2" id="KW-1185">Reference proteome</keyword>
<evidence type="ECO:0000313" key="2">
    <source>
        <dbReference type="Proteomes" id="UP000005856"/>
    </source>
</evidence>
<protein>
    <submittedName>
        <fullName evidence="1">Uncharacterized protein</fullName>
    </submittedName>
</protein>